<keyword evidence="4" id="KW-1185">Reference proteome</keyword>
<dbReference type="Proteomes" id="UP001165740">
    <property type="component" value="Chromosome 12"/>
</dbReference>
<keyword evidence="2" id="KW-0472">Membrane</keyword>
<feature type="signal peptide" evidence="3">
    <location>
        <begin position="1"/>
        <end position="33"/>
    </location>
</feature>
<proteinExistence type="predicted"/>
<evidence type="ECO:0000256" key="1">
    <source>
        <dbReference type="SAM" id="MobiDB-lite"/>
    </source>
</evidence>
<name>A0A9W2YHL3_BIOGL</name>
<dbReference type="OMA" id="CTRLDCS"/>
<evidence type="ECO:0000256" key="3">
    <source>
        <dbReference type="SAM" id="SignalP"/>
    </source>
</evidence>
<keyword evidence="3" id="KW-0732">Signal</keyword>
<evidence type="ECO:0000313" key="4">
    <source>
        <dbReference type="Proteomes" id="UP001165740"/>
    </source>
</evidence>
<sequence>MAVNKQSSTIITMAMILFKICVLIALSATLTKGDDACSQWSNIAKAMTSRLQTCSNTQTSNCTRLDCSGTVSFAHIQLFNFELKLGYCFGIQLNSCNDPVSIDFYLQVPSKNVSMITRVNEDTLISIPGISISLGPVGKAVPKLNFRFERSADGKVIQYSITLLVYVENSFTTYEVDQLRRSLIDNETLHALPCDKLVLDTAGVPSGAFNRSIGVCGGGNKSSAPTPAPLSTTAKPYTPSATLNKSCGILSKPCGHLEMCDVSKSLCVCLPEAILSQNNDACVGFSQYGSPCMADSECSYLNEECKFSSQQGQKVCQCEDGYDYNPGTESCTFTHPGDHSGHDKQNQTSKSDNSPMDSSDNKVVKHNMPIIVGASLGGAILVGLLVWLVMYYQQRRRRQMLGISSDESRTPMLSSQDEDNLIM</sequence>
<feature type="region of interest" description="Disordered" evidence="1">
    <location>
        <begin position="333"/>
        <end position="361"/>
    </location>
</feature>
<dbReference type="GeneID" id="106062932"/>
<keyword evidence="2" id="KW-1133">Transmembrane helix</keyword>
<gene>
    <name evidence="5" type="primary">LOC106062932</name>
</gene>
<reference evidence="5" key="1">
    <citation type="submission" date="2025-08" db="UniProtKB">
        <authorList>
            <consortium name="RefSeq"/>
        </authorList>
    </citation>
    <scope>IDENTIFICATION</scope>
</reference>
<feature type="compositionally biased region" description="Basic and acidic residues" evidence="1">
    <location>
        <begin position="336"/>
        <end position="345"/>
    </location>
</feature>
<evidence type="ECO:0000313" key="5">
    <source>
        <dbReference type="RefSeq" id="XP_055862151.1"/>
    </source>
</evidence>
<feature type="transmembrane region" description="Helical" evidence="2">
    <location>
        <begin position="368"/>
        <end position="392"/>
    </location>
</feature>
<dbReference type="AlphaFoldDB" id="A0A9W2YHL3"/>
<feature type="chain" id="PRO_5040740323" evidence="3">
    <location>
        <begin position="34"/>
        <end position="423"/>
    </location>
</feature>
<organism evidence="4 5">
    <name type="scientific">Biomphalaria glabrata</name>
    <name type="common">Bloodfluke planorb</name>
    <name type="synonym">Freshwater snail</name>
    <dbReference type="NCBI Taxonomy" id="6526"/>
    <lineage>
        <taxon>Eukaryota</taxon>
        <taxon>Metazoa</taxon>
        <taxon>Spiralia</taxon>
        <taxon>Lophotrochozoa</taxon>
        <taxon>Mollusca</taxon>
        <taxon>Gastropoda</taxon>
        <taxon>Heterobranchia</taxon>
        <taxon>Euthyneura</taxon>
        <taxon>Panpulmonata</taxon>
        <taxon>Hygrophila</taxon>
        <taxon>Lymnaeoidea</taxon>
        <taxon>Planorbidae</taxon>
        <taxon>Biomphalaria</taxon>
    </lineage>
</organism>
<feature type="compositionally biased region" description="Polar residues" evidence="1">
    <location>
        <begin position="346"/>
        <end position="358"/>
    </location>
</feature>
<keyword evidence="2" id="KW-0812">Transmembrane</keyword>
<evidence type="ECO:0000256" key="2">
    <source>
        <dbReference type="SAM" id="Phobius"/>
    </source>
</evidence>
<accession>A0A9W2YHL3</accession>
<protein>
    <submittedName>
        <fullName evidence="5">Uncharacterized protein LOC106062932</fullName>
    </submittedName>
</protein>
<dbReference type="OrthoDB" id="6125709at2759"/>
<dbReference type="RefSeq" id="XP_055862151.1">
    <property type="nucleotide sequence ID" value="XM_056006176.1"/>
</dbReference>